<reference evidence="10 11" key="1">
    <citation type="submission" date="2018-08" db="EMBL/GenBank/DDBJ databases">
        <title>Sequencing the genomes of 1000 actinobacteria strains.</title>
        <authorList>
            <person name="Klenk H.-P."/>
        </authorList>
    </citation>
    <scope>NUCLEOTIDE SEQUENCE [LARGE SCALE GENOMIC DNA]</scope>
    <source>
        <strain evidence="10 11">DSM 43927</strain>
    </source>
</reference>
<feature type="transmembrane region" description="Helical" evidence="9">
    <location>
        <begin position="190"/>
        <end position="223"/>
    </location>
</feature>
<feature type="transmembrane region" description="Helical" evidence="9">
    <location>
        <begin position="420"/>
        <end position="439"/>
    </location>
</feature>
<gene>
    <name evidence="10" type="ORF">DFJ69_1626</name>
</gene>
<feature type="region of interest" description="Disordered" evidence="8">
    <location>
        <begin position="1"/>
        <end position="33"/>
    </location>
</feature>
<dbReference type="PANTHER" id="PTHR33908:SF11">
    <property type="entry name" value="MEMBRANE PROTEIN"/>
    <property type="match status" value="1"/>
</dbReference>
<dbReference type="EMBL" id="QTTT01000001">
    <property type="protein sequence ID" value="REE96199.1"/>
    <property type="molecule type" value="Genomic_DNA"/>
</dbReference>
<keyword evidence="2" id="KW-1003">Cell membrane</keyword>
<proteinExistence type="predicted"/>
<comment type="subcellular location">
    <subcellularLocation>
        <location evidence="1">Cell membrane</location>
        <topology evidence="1">Multi-pass membrane protein</topology>
    </subcellularLocation>
</comment>
<organism evidence="10 11">
    <name type="scientific">Thermomonospora umbrina</name>
    <dbReference type="NCBI Taxonomy" id="111806"/>
    <lineage>
        <taxon>Bacteria</taxon>
        <taxon>Bacillati</taxon>
        <taxon>Actinomycetota</taxon>
        <taxon>Actinomycetes</taxon>
        <taxon>Streptosporangiales</taxon>
        <taxon>Thermomonosporaceae</taxon>
        <taxon>Thermomonospora</taxon>
    </lineage>
</organism>
<feature type="transmembrane region" description="Helical" evidence="9">
    <location>
        <begin position="474"/>
        <end position="495"/>
    </location>
</feature>
<keyword evidence="3" id="KW-0328">Glycosyltransferase</keyword>
<evidence type="ECO:0000256" key="6">
    <source>
        <dbReference type="ARBA" id="ARBA00022989"/>
    </source>
</evidence>
<name>A0A3D9SJY8_9ACTN</name>
<evidence type="ECO:0000256" key="1">
    <source>
        <dbReference type="ARBA" id="ARBA00004651"/>
    </source>
</evidence>
<evidence type="ECO:0000256" key="9">
    <source>
        <dbReference type="SAM" id="Phobius"/>
    </source>
</evidence>
<sequence length="508" mass="55530">MRDGAVEQAAGAAESAHENGAGDDVDGPRPGASRLRDLPGELRALAGRHRVFTVILVMGALLRATAMLGYPPIMYFNDSFDYLHVANDPYPHPLRPDGYSFLLVILRPFHSFVLVAAVQHLMGLAMGLMVYATLRRRMGLPGWGAALAAAPVLLDAYQIQLEQLVLSDTLFAFLVVSAATLLLWHDRPGWRVALAVGLLLAAAWLTRTLGLPVLVGVLVFMVVRRTGWRAVAVVLVAAAVPTAAYMTWFSQTHGKFAMTAGDGVFLFARAYKFADCHKIPNLTVDETLLCVQPGHKLPYSQDGIWNRRSPLKRVTDLRFGPRQNEIAGGFSRKAIKAQPGDYLKVVALDFARTFRWDRPVFPDEKTYRMYEFDRTELPLASWDMGDGTRAGDAALRYEAGPARTRVVEPFAGIVRGYQSLAHLPGVLLGGLLLVGLAGMVRMWRRFGGAAFLPWSLATGLLLAPAATVEFDYRYVLPAVPLACLAAGIAVGQYALSRRNRSTSARSSL</sequence>
<evidence type="ECO:0000256" key="3">
    <source>
        <dbReference type="ARBA" id="ARBA00022676"/>
    </source>
</evidence>
<comment type="caution">
    <text evidence="10">The sequence shown here is derived from an EMBL/GenBank/DDBJ whole genome shotgun (WGS) entry which is preliminary data.</text>
</comment>
<keyword evidence="6 9" id="KW-1133">Transmembrane helix</keyword>
<evidence type="ECO:0000313" key="11">
    <source>
        <dbReference type="Proteomes" id="UP000256661"/>
    </source>
</evidence>
<keyword evidence="5 9" id="KW-0812">Transmembrane</keyword>
<evidence type="ECO:0000256" key="8">
    <source>
        <dbReference type="SAM" id="MobiDB-lite"/>
    </source>
</evidence>
<feature type="compositionally biased region" description="Low complexity" evidence="8">
    <location>
        <begin position="1"/>
        <end position="14"/>
    </location>
</feature>
<feature type="transmembrane region" description="Helical" evidence="9">
    <location>
        <begin position="109"/>
        <end position="131"/>
    </location>
</feature>
<dbReference type="GO" id="GO:0016763">
    <property type="term" value="F:pentosyltransferase activity"/>
    <property type="evidence" value="ECO:0007669"/>
    <property type="project" value="TreeGrafter"/>
</dbReference>
<evidence type="ECO:0008006" key="12">
    <source>
        <dbReference type="Google" id="ProtNLM"/>
    </source>
</evidence>
<protein>
    <recommendedName>
        <fullName evidence="12">Dolichyl-phosphate-mannose-protein mannosyltransferase</fullName>
    </recommendedName>
</protein>
<evidence type="ECO:0000256" key="5">
    <source>
        <dbReference type="ARBA" id="ARBA00022692"/>
    </source>
</evidence>
<accession>A0A3D9SJY8</accession>
<dbReference type="AlphaFoldDB" id="A0A3D9SJY8"/>
<keyword evidence="7 9" id="KW-0472">Membrane</keyword>
<dbReference type="RefSeq" id="WP_245974149.1">
    <property type="nucleotide sequence ID" value="NZ_QTTT01000001.1"/>
</dbReference>
<evidence type="ECO:0000256" key="4">
    <source>
        <dbReference type="ARBA" id="ARBA00022679"/>
    </source>
</evidence>
<feature type="transmembrane region" description="Helical" evidence="9">
    <location>
        <begin position="230"/>
        <end position="249"/>
    </location>
</feature>
<feature type="transmembrane region" description="Helical" evidence="9">
    <location>
        <begin position="51"/>
        <end position="70"/>
    </location>
</feature>
<keyword evidence="11" id="KW-1185">Reference proteome</keyword>
<dbReference type="GO" id="GO:0005886">
    <property type="term" value="C:plasma membrane"/>
    <property type="evidence" value="ECO:0007669"/>
    <property type="project" value="UniProtKB-SubCell"/>
</dbReference>
<keyword evidence="4" id="KW-0808">Transferase</keyword>
<dbReference type="InterPro" id="IPR050297">
    <property type="entry name" value="LipidA_mod_glycosyltrf_83"/>
</dbReference>
<dbReference type="GO" id="GO:0009103">
    <property type="term" value="P:lipopolysaccharide biosynthetic process"/>
    <property type="evidence" value="ECO:0007669"/>
    <property type="project" value="UniProtKB-ARBA"/>
</dbReference>
<evidence type="ECO:0000313" key="10">
    <source>
        <dbReference type="EMBL" id="REE96199.1"/>
    </source>
</evidence>
<feature type="transmembrane region" description="Helical" evidence="9">
    <location>
        <begin position="446"/>
        <end position="468"/>
    </location>
</feature>
<evidence type="ECO:0000256" key="7">
    <source>
        <dbReference type="ARBA" id="ARBA00023136"/>
    </source>
</evidence>
<dbReference type="Proteomes" id="UP000256661">
    <property type="component" value="Unassembled WGS sequence"/>
</dbReference>
<dbReference type="PANTHER" id="PTHR33908">
    <property type="entry name" value="MANNOSYLTRANSFERASE YKCB-RELATED"/>
    <property type="match status" value="1"/>
</dbReference>
<feature type="transmembrane region" description="Helical" evidence="9">
    <location>
        <begin position="164"/>
        <end position="184"/>
    </location>
</feature>
<evidence type="ECO:0000256" key="2">
    <source>
        <dbReference type="ARBA" id="ARBA00022475"/>
    </source>
</evidence>